<dbReference type="AlphaFoldDB" id="A0A5C7FM96"/>
<keyword evidence="2" id="KW-1185">Reference proteome</keyword>
<dbReference type="PANTHER" id="PTHR42972:SF8">
    <property type="entry name" value="POLYHYDROXYBUTYRATE DEPOLYMERASE"/>
    <property type="match status" value="1"/>
</dbReference>
<evidence type="ECO:0000313" key="2">
    <source>
        <dbReference type="Proteomes" id="UP000321413"/>
    </source>
</evidence>
<accession>A0A5C7FM96</accession>
<dbReference type="Gene3D" id="3.40.50.1820">
    <property type="entry name" value="alpha/beta hydrolase"/>
    <property type="match status" value="2"/>
</dbReference>
<dbReference type="Proteomes" id="UP000321413">
    <property type="component" value="Unassembled WGS sequence"/>
</dbReference>
<proteinExistence type="predicted"/>
<sequence>MYSFHGAPPSTQGEHVKRMILSTLLTWTALAGAAMAENRPLPSLGADLAQTSVSGLGAGGFMAAQLAVAYSSRIVGVGVIGGGPFYCAGTYQSGSLIEVAQTTCMMPFSRAVGANGGVSYQNAMRFAVDGRIDSTGNLQRQRIYAATGGLDDTVKSMVVEEVAEFYRLAGAPAANIRYVFSREAGHGISTDNPDDPPCGTTGMPYMNNCGFVQAHDVLRHLYPERTGAVDGSARGMLIRFDQSEFLNNPRSSMDDEAYVYVPDACRDGGCAVHVAFHGCRQGAHEVGSRFYRGAGYNGFADANRLIVLYPQVHNSRGIPFNPRGCWDFWGYSNGHQPDWAFATRQAPQMQAVMAMIERLGRK</sequence>
<organism evidence="1 2">
    <name type="scientific">Massilia arenae</name>
    <dbReference type="NCBI Taxonomy" id="2603288"/>
    <lineage>
        <taxon>Bacteria</taxon>
        <taxon>Pseudomonadati</taxon>
        <taxon>Pseudomonadota</taxon>
        <taxon>Betaproteobacteria</taxon>
        <taxon>Burkholderiales</taxon>
        <taxon>Oxalobacteraceae</taxon>
        <taxon>Telluria group</taxon>
        <taxon>Massilia</taxon>
    </lineage>
</organism>
<name>A0A5C7FM96_9BURK</name>
<dbReference type="EMBL" id="VPFD01000036">
    <property type="protein sequence ID" value="TXF96561.1"/>
    <property type="molecule type" value="Genomic_DNA"/>
</dbReference>
<comment type="caution">
    <text evidence="1">The sequence shown here is derived from an EMBL/GenBank/DDBJ whole genome shotgun (WGS) entry which is preliminary data.</text>
</comment>
<protein>
    <submittedName>
        <fullName evidence="1">Poly(3-hydroxybutyrate) depolymerase</fullName>
    </submittedName>
</protein>
<dbReference type="PANTHER" id="PTHR42972">
    <property type="entry name" value="TOL-PAL SYSTEM PROTEIN TOLB"/>
    <property type="match status" value="1"/>
</dbReference>
<reference evidence="1 2" key="1">
    <citation type="submission" date="2019-08" db="EMBL/GenBank/DDBJ databases">
        <title>Massilia golmudensis sp. nov., isolated from sand in the Qinghai-Tibetan Plateau.</title>
        <authorList>
            <person name="Zhang B."/>
        </authorList>
    </citation>
    <scope>NUCLEOTIDE SEQUENCE [LARGE SCALE GENOMIC DNA]</scope>
    <source>
        <strain evidence="1 2">GEM5</strain>
    </source>
</reference>
<dbReference type="InterPro" id="IPR029058">
    <property type="entry name" value="AB_hydrolase_fold"/>
</dbReference>
<gene>
    <name evidence="1" type="ORF">FVD38_23905</name>
</gene>
<dbReference type="SUPFAM" id="SSF53474">
    <property type="entry name" value="alpha/beta-Hydrolases"/>
    <property type="match status" value="1"/>
</dbReference>
<evidence type="ECO:0000313" key="1">
    <source>
        <dbReference type="EMBL" id="TXF96561.1"/>
    </source>
</evidence>